<organism evidence="1 2">
    <name type="scientific">Roseateles agri</name>
    <dbReference type="NCBI Taxonomy" id="3098619"/>
    <lineage>
        <taxon>Bacteria</taxon>
        <taxon>Pseudomonadati</taxon>
        <taxon>Pseudomonadota</taxon>
        <taxon>Betaproteobacteria</taxon>
        <taxon>Burkholderiales</taxon>
        <taxon>Sphaerotilaceae</taxon>
        <taxon>Roseateles</taxon>
    </lineage>
</organism>
<gene>
    <name evidence="1" type="ORF">SNE35_09050</name>
</gene>
<protein>
    <recommendedName>
        <fullName evidence="3">HTH cro/C1-type domain-containing protein</fullName>
    </recommendedName>
</protein>
<sequence length="397" mass="43088">MRRRAEETGDRLRSAVDSLLTELGRRGLRDQRSMQGALKLSQSAISRLVSSVRSGDSLATLSSIPGPEALRQMVKGASQSGVDRDCIERVESAVAGLQDFLDSEIGDRTTLDAVLSDWVHESRGAFELRHKAAAFKSMSALRGVQAEMILNAGIVHPSAGNPDVHDCIGIDALLGCKRIRPSGTLRLFGSYLAPEGASFSVSNLQGAPIQSMQDMLLPAFSTVPSSHIETQHHGQYLETTIRELPLGKGADRGEDLVCAQLYRGVHRASRGTGAPSSGVGGQAEPPSGYYVVDALLHDEVWPGVQPELRLFDTVVRGITHPDNASRLGDRLDMLESVHSLGRGPDAFRLPEFPAYPEIIRQTCAQLGWDPRRLRGFRCKVRYPIYGSQIGLAFSLPT</sequence>
<keyword evidence="2" id="KW-1185">Reference proteome</keyword>
<dbReference type="EMBL" id="JAXCLA010000003">
    <property type="protein sequence ID" value="MDY0744653.1"/>
    <property type="molecule type" value="Genomic_DNA"/>
</dbReference>
<name>A0ABU5DEE8_9BURK</name>
<comment type="caution">
    <text evidence="1">The sequence shown here is derived from an EMBL/GenBank/DDBJ whole genome shotgun (WGS) entry which is preliminary data.</text>
</comment>
<dbReference type="Proteomes" id="UP001285263">
    <property type="component" value="Unassembled WGS sequence"/>
</dbReference>
<accession>A0ABU5DEE8</accession>
<evidence type="ECO:0008006" key="3">
    <source>
        <dbReference type="Google" id="ProtNLM"/>
    </source>
</evidence>
<reference evidence="1 2" key="1">
    <citation type="submission" date="2023-11" db="EMBL/GenBank/DDBJ databases">
        <title>Paucibacter sp. nov., isolated from fresh soil in Korea.</title>
        <authorList>
            <person name="Le N.T.T."/>
        </authorList>
    </citation>
    <scope>NUCLEOTIDE SEQUENCE [LARGE SCALE GENOMIC DNA]</scope>
    <source>
        <strain evidence="1 2">R3-3</strain>
    </source>
</reference>
<evidence type="ECO:0000313" key="1">
    <source>
        <dbReference type="EMBL" id="MDY0744653.1"/>
    </source>
</evidence>
<proteinExistence type="predicted"/>
<evidence type="ECO:0000313" key="2">
    <source>
        <dbReference type="Proteomes" id="UP001285263"/>
    </source>
</evidence>